<dbReference type="RefSeq" id="WP_126551343.1">
    <property type="nucleotide sequence ID" value="NZ_BIFS01000001.1"/>
</dbReference>
<dbReference type="AlphaFoldDB" id="A0A402AKC2"/>
<feature type="active site" description="Acyl-thioester intermediate" evidence="6">
    <location>
        <position position="91"/>
    </location>
</feature>
<comment type="caution">
    <text evidence="10">The sequence shown here is derived from an EMBL/GenBank/DDBJ whole genome shotgun (WGS) entry which is preliminary data.</text>
</comment>
<reference evidence="11" key="1">
    <citation type="submission" date="2018-12" db="EMBL/GenBank/DDBJ databases">
        <title>Tengunoibacter tsumagoiensis gen. nov., sp. nov., Dictyobacter kobayashii sp. nov., D. alpinus sp. nov., and D. joshuensis sp. nov. and description of Dictyobacteraceae fam. nov. within the order Ktedonobacterales isolated from Tengu-no-mugimeshi.</title>
        <authorList>
            <person name="Wang C.M."/>
            <person name="Zheng Y."/>
            <person name="Sakai Y."/>
            <person name="Toyoda A."/>
            <person name="Minakuchi Y."/>
            <person name="Abe K."/>
            <person name="Yokota A."/>
            <person name="Yabe S."/>
        </authorList>
    </citation>
    <scope>NUCLEOTIDE SEQUENCE [LARGE SCALE GENOMIC DNA]</scope>
    <source>
        <strain evidence="11">Uno11</strain>
    </source>
</reference>
<dbReference type="PANTHER" id="PTHR18919">
    <property type="entry name" value="ACETYL-COA C-ACYLTRANSFERASE"/>
    <property type="match status" value="1"/>
</dbReference>
<evidence type="ECO:0000259" key="9">
    <source>
        <dbReference type="Pfam" id="PF02803"/>
    </source>
</evidence>
<feature type="active site" description="Proton acceptor" evidence="6">
    <location>
        <position position="351"/>
    </location>
</feature>
<evidence type="ECO:0000259" key="8">
    <source>
        <dbReference type="Pfam" id="PF00108"/>
    </source>
</evidence>
<dbReference type="PROSITE" id="PS00737">
    <property type="entry name" value="THIOLASE_2"/>
    <property type="match status" value="1"/>
</dbReference>
<dbReference type="SUPFAM" id="SSF53901">
    <property type="entry name" value="Thiolase-like"/>
    <property type="match status" value="2"/>
</dbReference>
<proteinExistence type="inferred from homology"/>
<evidence type="ECO:0000256" key="5">
    <source>
        <dbReference type="ARBA" id="ARBA00030755"/>
    </source>
</evidence>
<keyword evidence="3 7" id="KW-0808">Transferase</keyword>
<feature type="active site" description="Proton acceptor" evidence="6">
    <location>
        <position position="381"/>
    </location>
</feature>
<protein>
    <recommendedName>
        <fullName evidence="2">acetyl-CoA C-acetyltransferase</fullName>
        <ecNumber evidence="2">2.3.1.9</ecNumber>
    </recommendedName>
    <alternativeName>
        <fullName evidence="5">Acetoacetyl-CoA thiolase</fullName>
    </alternativeName>
</protein>
<dbReference type="InterPro" id="IPR016039">
    <property type="entry name" value="Thiolase-like"/>
</dbReference>
<feature type="domain" description="Thiolase N-terminal" evidence="8">
    <location>
        <begin position="8"/>
        <end position="263"/>
    </location>
</feature>
<gene>
    <name evidence="10" type="ORF">KDK_32750</name>
</gene>
<keyword evidence="11" id="KW-1185">Reference proteome</keyword>
<dbReference type="EMBL" id="BIFS01000001">
    <property type="protein sequence ID" value="GCE19475.1"/>
    <property type="molecule type" value="Genomic_DNA"/>
</dbReference>
<evidence type="ECO:0000256" key="2">
    <source>
        <dbReference type="ARBA" id="ARBA00012705"/>
    </source>
</evidence>
<evidence type="ECO:0000256" key="7">
    <source>
        <dbReference type="RuleBase" id="RU003557"/>
    </source>
</evidence>
<organism evidence="10 11">
    <name type="scientific">Dictyobacter kobayashii</name>
    <dbReference type="NCBI Taxonomy" id="2014872"/>
    <lineage>
        <taxon>Bacteria</taxon>
        <taxon>Bacillati</taxon>
        <taxon>Chloroflexota</taxon>
        <taxon>Ktedonobacteria</taxon>
        <taxon>Ktedonobacterales</taxon>
        <taxon>Dictyobacteraceae</taxon>
        <taxon>Dictyobacter</taxon>
    </lineage>
</organism>
<dbReference type="Pfam" id="PF02803">
    <property type="entry name" value="Thiolase_C"/>
    <property type="match status" value="1"/>
</dbReference>
<dbReference type="EC" id="2.3.1.9" evidence="2"/>
<dbReference type="InterPro" id="IPR020613">
    <property type="entry name" value="Thiolase_CS"/>
</dbReference>
<evidence type="ECO:0000256" key="4">
    <source>
        <dbReference type="ARBA" id="ARBA00023315"/>
    </source>
</evidence>
<dbReference type="InterPro" id="IPR020616">
    <property type="entry name" value="Thiolase_N"/>
</dbReference>
<evidence type="ECO:0000256" key="6">
    <source>
        <dbReference type="PIRSR" id="PIRSR000429-1"/>
    </source>
</evidence>
<evidence type="ECO:0000256" key="3">
    <source>
        <dbReference type="ARBA" id="ARBA00022679"/>
    </source>
</evidence>
<dbReference type="Gene3D" id="3.40.47.10">
    <property type="match status" value="2"/>
</dbReference>
<keyword evidence="4 7" id="KW-0012">Acyltransferase</keyword>
<dbReference type="InterPro" id="IPR020615">
    <property type="entry name" value="Thiolase_acyl_enz_int_AS"/>
</dbReference>
<evidence type="ECO:0000256" key="1">
    <source>
        <dbReference type="ARBA" id="ARBA00010982"/>
    </source>
</evidence>
<accession>A0A402AKC2</accession>
<dbReference type="Proteomes" id="UP000287188">
    <property type="component" value="Unassembled WGS sequence"/>
</dbReference>
<dbReference type="PANTHER" id="PTHR18919:SF107">
    <property type="entry name" value="ACETYL-COA ACETYLTRANSFERASE, CYTOSOLIC"/>
    <property type="match status" value="1"/>
</dbReference>
<dbReference type="PIRSF" id="PIRSF000429">
    <property type="entry name" value="Ac-CoA_Ac_transf"/>
    <property type="match status" value="1"/>
</dbReference>
<evidence type="ECO:0000313" key="11">
    <source>
        <dbReference type="Proteomes" id="UP000287188"/>
    </source>
</evidence>
<dbReference type="Pfam" id="PF00108">
    <property type="entry name" value="Thiolase_N"/>
    <property type="match status" value="1"/>
</dbReference>
<dbReference type="FunFam" id="3.40.47.10:FF:000010">
    <property type="entry name" value="Acetyl-CoA acetyltransferase (Thiolase)"/>
    <property type="match status" value="1"/>
</dbReference>
<name>A0A402AKC2_9CHLR</name>
<dbReference type="NCBIfam" id="TIGR01930">
    <property type="entry name" value="AcCoA-C-Actrans"/>
    <property type="match status" value="1"/>
</dbReference>
<comment type="similarity">
    <text evidence="1 7">Belongs to the thiolase-like superfamily. Thiolase family.</text>
</comment>
<dbReference type="GO" id="GO:0003985">
    <property type="term" value="F:acetyl-CoA C-acetyltransferase activity"/>
    <property type="evidence" value="ECO:0007669"/>
    <property type="project" value="UniProtKB-EC"/>
</dbReference>
<dbReference type="InterPro" id="IPR020617">
    <property type="entry name" value="Thiolase_C"/>
</dbReference>
<sequence length="394" mass="41098">MMPDHNPVIVGAARTPTGKFLSSLASLTAPQLGAIAIKEAVRRAGIDPTAIDEVIMGNVVSAGVGQAPARQAALHAGLPEDIPAFTINKVCGSGLKAVMLAAQAIRAGDAQAFVAGGMESMSNAPYLLPNARTGYRMGDGKLVDSVVHDGLWCAFENIHMGKEAEIIAEKFGVTREEQDQFSLQSHQHAAAATAAGRFKDEIVPVEIKQKKGTILVETDEPIRGDSSMDALAKLMPAFQEGGTVTAGNAPGLSDGASATVVVDQAFAQERGLQVLARITGYAAAAITPRYIFAAPPRAVHRLLERTGLRMSDFDLIEVNEAFAAQALANGKELDWDWGRVNVNGGAIALGHPIGSSGSRVLTTLIYELRRRGGGRGLATLCLGGGGAVAMSVEV</sequence>
<dbReference type="InterPro" id="IPR002155">
    <property type="entry name" value="Thiolase"/>
</dbReference>
<dbReference type="OrthoDB" id="9764892at2"/>
<dbReference type="PROSITE" id="PS00099">
    <property type="entry name" value="THIOLASE_3"/>
    <property type="match status" value="1"/>
</dbReference>
<dbReference type="InterPro" id="IPR020610">
    <property type="entry name" value="Thiolase_AS"/>
</dbReference>
<evidence type="ECO:0000313" key="10">
    <source>
        <dbReference type="EMBL" id="GCE19475.1"/>
    </source>
</evidence>
<feature type="domain" description="Thiolase C-terminal" evidence="9">
    <location>
        <begin position="273"/>
        <end position="393"/>
    </location>
</feature>
<dbReference type="PROSITE" id="PS00098">
    <property type="entry name" value="THIOLASE_1"/>
    <property type="match status" value="1"/>
</dbReference>
<dbReference type="CDD" id="cd00751">
    <property type="entry name" value="thiolase"/>
    <property type="match status" value="1"/>
</dbReference>